<reference evidence="1 2" key="1">
    <citation type="journal article" date="2011" name="Stand. Genomic Sci.">
        <title>Complete genome sequence of the gliding freshwater bacterium Fluviicola taffensis type strain (RW262).</title>
        <authorList>
            <person name="Woyke T."/>
            <person name="Chertkov O."/>
            <person name="Lapidus A."/>
            <person name="Nolan M."/>
            <person name="Lucas S."/>
            <person name="Del Rio T.G."/>
            <person name="Tice H."/>
            <person name="Cheng J.F."/>
            <person name="Tapia R."/>
            <person name="Han C."/>
            <person name="Goodwin L."/>
            <person name="Pitluck S."/>
            <person name="Liolios K."/>
            <person name="Pagani I."/>
            <person name="Ivanova N."/>
            <person name="Huntemann M."/>
            <person name="Mavromatis K."/>
            <person name="Mikhailova N."/>
            <person name="Pati A."/>
            <person name="Chen A."/>
            <person name="Palaniappan K."/>
            <person name="Land M."/>
            <person name="Hauser L."/>
            <person name="Brambilla E.M."/>
            <person name="Rohde M."/>
            <person name="Mwirichia R."/>
            <person name="Sikorski J."/>
            <person name="Tindall B.J."/>
            <person name="Goker M."/>
            <person name="Bristow J."/>
            <person name="Eisen J.A."/>
            <person name="Markowitz V."/>
            <person name="Hugenholtz P."/>
            <person name="Klenk H.P."/>
            <person name="Kyrpides N.C."/>
        </authorList>
    </citation>
    <scope>NUCLEOTIDE SEQUENCE [LARGE SCALE GENOMIC DNA]</scope>
    <source>
        <strain evidence="2">DSM 16823 / RW262 / RW262</strain>
    </source>
</reference>
<dbReference type="Proteomes" id="UP000007463">
    <property type="component" value="Chromosome"/>
</dbReference>
<protein>
    <recommendedName>
        <fullName evidence="3">Lipoprotein</fullName>
    </recommendedName>
</protein>
<reference evidence="2" key="2">
    <citation type="submission" date="2011-02" db="EMBL/GenBank/DDBJ databases">
        <title>The complete genome of Fluviicola taffensis DSM 16823.</title>
        <authorList>
            <consortium name="US DOE Joint Genome Institute (JGI-PGF)"/>
            <person name="Lucas S."/>
            <person name="Copeland A."/>
            <person name="Lapidus A."/>
            <person name="Bruce D."/>
            <person name="Goodwin L."/>
            <person name="Pitluck S."/>
            <person name="Kyrpides N."/>
            <person name="Mavromatis K."/>
            <person name="Ivanova N."/>
            <person name="Mikhailova N."/>
            <person name="Pagani I."/>
            <person name="Chertkov O."/>
            <person name="Detter J.C."/>
            <person name="Han C."/>
            <person name="Tapia R."/>
            <person name="Land M."/>
            <person name="Hauser L."/>
            <person name="Markowitz V."/>
            <person name="Cheng J.-F."/>
            <person name="Hugenholtz P."/>
            <person name="Woyke T."/>
            <person name="Wu D."/>
            <person name="Tindall B."/>
            <person name="Pomrenke H.G."/>
            <person name="Brambilla E."/>
            <person name="Klenk H.-P."/>
            <person name="Eisen J.A."/>
        </authorList>
    </citation>
    <scope>NUCLEOTIDE SEQUENCE [LARGE SCALE GENOMIC DNA]</scope>
    <source>
        <strain evidence="2">DSM 16823 / RW262 / RW262</strain>
    </source>
</reference>
<dbReference type="OrthoDB" id="1467629at2"/>
<name>F2ICI5_FLUTR</name>
<dbReference type="AlphaFoldDB" id="F2ICI5"/>
<dbReference type="EMBL" id="CP002542">
    <property type="protein sequence ID" value="AEA45455.1"/>
    <property type="molecule type" value="Genomic_DNA"/>
</dbReference>
<dbReference type="KEGG" id="fte:Fluta_3484"/>
<dbReference type="HOGENOM" id="CLU_2034629_0_0_10"/>
<sequence length="121" mass="13647" precursor="true">MKKLIILSFCVISAMSCTKEKFSGTQSFWYDEDTADDLVAYGITEISMYVDGNLLNTVDASDHFIKDPGCGSGNFVFVDPGMFKRENKTHSYKVYNQVDSLIWEGVFQMSQGKCNSLRLVK</sequence>
<dbReference type="STRING" id="755732.Fluta_3484"/>
<accession>F2ICI5</accession>
<evidence type="ECO:0000313" key="2">
    <source>
        <dbReference type="Proteomes" id="UP000007463"/>
    </source>
</evidence>
<proteinExistence type="predicted"/>
<evidence type="ECO:0000313" key="1">
    <source>
        <dbReference type="EMBL" id="AEA45455.1"/>
    </source>
</evidence>
<dbReference type="RefSeq" id="WP_013688222.1">
    <property type="nucleotide sequence ID" value="NC_015321.1"/>
</dbReference>
<dbReference type="PROSITE" id="PS51257">
    <property type="entry name" value="PROKAR_LIPOPROTEIN"/>
    <property type="match status" value="1"/>
</dbReference>
<organism evidence="1 2">
    <name type="scientific">Fluviicola taffensis (strain DSM 16823 / NCIMB 13979 / RW262)</name>
    <dbReference type="NCBI Taxonomy" id="755732"/>
    <lineage>
        <taxon>Bacteria</taxon>
        <taxon>Pseudomonadati</taxon>
        <taxon>Bacteroidota</taxon>
        <taxon>Flavobacteriia</taxon>
        <taxon>Flavobacteriales</taxon>
        <taxon>Crocinitomicaceae</taxon>
        <taxon>Fluviicola</taxon>
    </lineage>
</organism>
<keyword evidence="2" id="KW-1185">Reference proteome</keyword>
<gene>
    <name evidence="1" type="ordered locus">Fluta_3484</name>
</gene>
<evidence type="ECO:0008006" key="3">
    <source>
        <dbReference type="Google" id="ProtNLM"/>
    </source>
</evidence>